<evidence type="ECO:0000313" key="4">
    <source>
        <dbReference type="EMBL" id="GIQ88685.1"/>
    </source>
</evidence>
<dbReference type="InterPro" id="IPR013087">
    <property type="entry name" value="Znf_C2H2_type"/>
</dbReference>
<sequence length="449" mass="49771">MHGKIATTYTWEGSHGIQASLKNQAKEFCKRYVTPSDPTLHEVYHCCMCPTQFTSFSNLITHEHTKHDMHTKPVTCKLCQRDFAHSAGFIQHAKSSKNCKANFQIAYLISIKFRKPSKAVCAKDQAKSQQKVQPSLDAAYLRLRYSPTTHGATVDASISEVSECEVSEVECSEGWEGDGESEGDTEGQVIQSPATRSVQRVPRTEYGAAPSPLNRPVSVPVKKKGTPPAGSAWARPTVTPVPDTQAAPGYTRPDKKVPPPSRLFPQTPNAERPLPTPQRERVEQESGDETVTLSLAEYTLLCAQAKRGREAEAETKPKPGAKCAPPPPGGSVSTPYDFVIESTRLPSMSAAHEVKRAQAMYANLPLPISDQVEWVHTDHACRMFIDLCYDKREEVTRGYDHYLKHESPREALDLTIEWAEGEGLKKTKISDSYKKRNKKAKKTPKVSAK</sequence>
<evidence type="ECO:0000259" key="3">
    <source>
        <dbReference type="PROSITE" id="PS50157"/>
    </source>
</evidence>
<comment type="caution">
    <text evidence="4">The sequence shown here is derived from an EMBL/GenBank/DDBJ whole genome shotgun (WGS) entry which is preliminary data.</text>
</comment>
<keyword evidence="5" id="KW-1185">Reference proteome</keyword>
<feature type="compositionally biased region" description="Acidic residues" evidence="2">
    <location>
        <begin position="172"/>
        <end position="185"/>
    </location>
</feature>
<feature type="domain" description="C2H2-type" evidence="3">
    <location>
        <begin position="44"/>
        <end position="75"/>
    </location>
</feature>
<dbReference type="PROSITE" id="PS00028">
    <property type="entry name" value="ZINC_FINGER_C2H2_1"/>
    <property type="match status" value="1"/>
</dbReference>
<keyword evidence="1" id="KW-0479">Metal-binding</keyword>
<feature type="region of interest" description="Disordered" evidence="2">
    <location>
        <begin position="172"/>
        <end position="290"/>
    </location>
</feature>
<dbReference type="Proteomes" id="UP000265618">
    <property type="component" value="Unassembled WGS sequence"/>
</dbReference>
<dbReference type="AlphaFoldDB" id="A0A9K3D5D1"/>
<accession>A0A9K3D5D1</accession>
<gene>
    <name evidence="4" type="ORF">KIPB_010993</name>
</gene>
<keyword evidence="1" id="KW-0862">Zinc</keyword>
<dbReference type="PROSITE" id="PS50157">
    <property type="entry name" value="ZINC_FINGER_C2H2_2"/>
    <property type="match status" value="1"/>
</dbReference>
<evidence type="ECO:0000313" key="5">
    <source>
        <dbReference type="Proteomes" id="UP000265618"/>
    </source>
</evidence>
<reference evidence="4 5" key="1">
    <citation type="journal article" date="2018" name="PLoS ONE">
        <title>The draft genome of Kipferlia bialata reveals reductive genome evolution in fornicate parasites.</title>
        <authorList>
            <person name="Tanifuji G."/>
            <person name="Takabayashi S."/>
            <person name="Kume K."/>
            <person name="Takagi M."/>
            <person name="Nakayama T."/>
            <person name="Kamikawa R."/>
            <person name="Inagaki Y."/>
            <person name="Hashimoto T."/>
        </authorList>
    </citation>
    <scope>NUCLEOTIDE SEQUENCE [LARGE SCALE GENOMIC DNA]</scope>
    <source>
        <strain evidence="4">NY0173</strain>
    </source>
</reference>
<protein>
    <recommendedName>
        <fullName evidence="3">C2H2-type domain-containing protein</fullName>
    </recommendedName>
</protein>
<feature type="compositionally biased region" description="Polar residues" evidence="2">
    <location>
        <begin position="188"/>
        <end position="198"/>
    </location>
</feature>
<dbReference type="GO" id="GO:0008270">
    <property type="term" value="F:zinc ion binding"/>
    <property type="evidence" value="ECO:0007669"/>
    <property type="project" value="UniProtKB-KW"/>
</dbReference>
<name>A0A9K3D5D1_9EUKA</name>
<dbReference type="SUPFAM" id="SSF57667">
    <property type="entry name" value="beta-beta-alpha zinc fingers"/>
    <property type="match status" value="1"/>
</dbReference>
<dbReference type="EMBL" id="BDIP01004295">
    <property type="protein sequence ID" value="GIQ88685.1"/>
    <property type="molecule type" value="Genomic_DNA"/>
</dbReference>
<organism evidence="4 5">
    <name type="scientific">Kipferlia bialata</name>
    <dbReference type="NCBI Taxonomy" id="797122"/>
    <lineage>
        <taxon>Eukaryota</taxon>
        <taxon>Metamonada</taxon>
        <taxon>Carpediemonas-like organisms</taxon>
        <taxon>Kipferlia</taxon>
    </lineage>
</organism>
<feature type="region of interest" description="Disordered" evidence="2">
    <location>
        <begin position="309"/>
        <end position="330"/>
    </location>
</feature>
<dbReference type="Gene3D" id="3.30.160.60">
    <property type="entry name" value="Classic Zinc Finger"/>
    <property type="match status" value="1"/>
</dbReference>
<evidence type="ECO:0000256" key="2">
    <source>
        <dbReference type="SAM" id="MobiDB-lite"/>
    </source>
</evidence>
<proteinExistence type="predicted"/>
<keyword evidence="1" id="KW-0863">Zinc-finger</keyword>
<dbReference type="InterPro" id="IPR036236">
    <property type="entry name" value="Znf_C2H2_sf"/>
</dbReference>
<evidence type="ECO:0000256" key="1">
    <source>
        <dbReference type="PROSITE-ProRule" id="PRU00042"/>
    </source>
</evidence>